<comment type="caution">
    <text evidence="1">The sequence shown here is derived from an EMBL/GenBank/DDBJ whole genome shotgun (WGS) entry which is preliminary data.</text>
</comment>
<name>A0ABW7ZJV8_9ACTN</name>
<evidence type="ECO:0000313" key="2">
    <source>
        <dbReference type="Proteomes" id="UP001612812"/>
    </source>
</evidence>
<dbReference type="EMBL" id="JBITLE010000004">
    <property type="protein sequence ID" value="MFI7263140.1"/>
    <property type="molecule type" value="Genomic_DNA"/>
</dbReference>
<dbReference type="RefSeq" id="WP_396769064.1">
    <property type="nucleotide sequence ID" value="NZ_JBITLA010000004.1"/>
</dbReference>
<protein>
    <submittedName>
        <fullName evidence="1">Uncharacterized protein</fullName>
    </submittedName>
</protein>
<gene>
    <name evidence="1" type="ORF">ACIBP4_12675</name>
</gene>
<evidence type="ECO:0000313" key="1">
    <source>
        <dbReference type="EMBL" id="MFI7263140.1"/>
    </source>
</evidence>
<organism evidence="1 2">
    <name type="scientific">Micromonospora maritima</name>
    <dbReference type="NCBI Taxonomy" id="986711"/>
    <lineage>
        <taxon>Bacteria</taxon>
        <taxon>Bacillati</taxon>
        <taxon>Actinomycetota</taxon>
        <taxon>Actinomycetes</taxon>
        <taxon>Micromonosporales</taxon>
        <taxon>Micromonosporaceae</taxon>
        <taxon>Micromonospora</taxon>
    </lineage>
</organism>
<keyword evidence="2" id="KW-1185">Reference proteome</keyword>
<proteinExistence type="predicted"/>
<reference evidence="1 2" key="1">
    <citation type="submission" date="2024-10" db="EMBL/GenBank/DDBJ databases">
        <title>The Natural Products Discovery Center: Release of the First 8490 Sequenced Strains for Exploring Actinobacteria Biosynthetic Diversity.</title>
        <authorList>
            <person name="Kalkreuter E."/>
            <person name="Kautsar S.A."/>
            <person name="Yang D."/>
            <person name="Bader C.D."/>
            <person name="Teijaro C.N."/>
            <person name="Fluegel L."/>
            <person name="Davis C.M."/>
            <person name="Simpson J.R."/>
            <person name="Lauterbach L."/>
            <person name="Steele A.D."/>
            <person name="Gui C."/>
            <person name="Meng S."/>
            <person name="Li G."/>
            <person name="Viehrig K."/>
            <person name="Ye F."/>
            <person name="Su P."/>
            <person name="Kiefer A.F."/>
            <person name="Nichols A."/>
            <person name="Cepeda A.J."/>
            <person name="Yan W."/>
            <person name="Fan B."/>
            <person name="Jiang Y."/>
            <person name="Adhikari A."/>
            <person name="Zheng C.-J."/>
            <person name="Schuster L."/>
            <person name="Cowan T.M."/>
            <person name="Smanski M.J."/>
            <person name="Chevrette M.G."/>
            <person name="De Carvalho L.P.S."/>
            <person name="Shen B."/>
        </authorList>
    </citation>
    <scope>NUCLEOTIDE SEQUENCE [LARGE SCALE GENOMIC DNA]</scope>
    <source>
        <strain evidence="1 2">NPDC049845</strain>
    </source>
</reference>
<dbReference type="Proteomes" id="UP001612812">
    <property type="component" value="Unassembled WGS sequence"/>
</dbReference>
<sequence length="62" mass="6935">MRARLAAMAAPRDSDDPELAALRAVLRDEALMAHVRANVDRWPPLTDEQRDTIASLWPPASR</sequence>
<accession>A0ABW7ZJV8</accession>